<reference evidence="3 4" key="1">
    <citation type="submission" date="2021-03" db="EMBL/GenBank/DDBJ databases">
        <title>Genomic Encyclopedia of Type Strains, Phase IV (KMG-IV): sequencing the most valuable type-strain genomes for metagenomic binning, comparative biology and taxonomic classification.</title>
        <authorList>
            <person name="Goeker M."/>
        </authorList>
    </citation>
    <scope>NUCLEOTIDE SEQUENCE [LARGE SCALE GENOMIC DNA]</scope>
    <source>
        <strain evidence="3 4">DSM 101872</strain>
    </source>
</reference>
<feature type="compositionally biased region" description="Acidic residues" evidence="1">
    <location>
        <begin position="324"/>
        <end position="333"/>
    </location>
</feature>
<protein>
    <submittedName>
        <fullName evidence="3">Uncharacterized protein</fullName>
    </submittedName>
</protein>
<proteinExistence type="predicted"/>
<keyword evidence="2" id="KW-0472">Membrane</keyword>
<evidence type="ECO:0000313" key="3">
    <source>
        <dbReference type="EMBL" id="MBP2058418.1"/>
    </source>
</evidence>
<sequence>MQREKSFFYLGFIENSKEFRYLNKSRTNDLYREIFIGTQNNKSVKENYEIGGQNQNIASTVGNLLAEVIIHLYDVDNRIKAGINSKKKKVKEGYSYQSWKHLNASERIDYLEYLKLYDVTIINMLNSLREDRNGQHDPDRREAATDQVVDQDLEDFHDVLAYFYNYYEVKNGDAESFFNPRLQSKAYVKGKINSLVPLKFDLAWHGKKEETTEEKDQYVIPEKPIETDLIFDKKKSDSGDSKQKRPEKEVKGKKDTEPIFTNKEKLKSVVNSTKNALKKIDPKKVWTYAKVAIGVGVALLILSGAISTISGVVHSLFPGNNDIGTEEVNDNSDSETSTTTSNTSDSKSNSKERFNPAIFQFYLAGYDVDIYKNGQKTKDVGEPRIHKGYTEEDYIVSSNLSNHVVVVSRNSRAQEIAKDKELFKQTYEKQKKEGVSGYLYDPDKNELTLKLHDIDYYVTDSGYINVDKNLKLNKRGEQKIQSVFNNPRNGTKGLVINKNNNQKITLTNEDFINAGSDNYRVVYDFHFELDSTYVAWS</sequence>
<feature type="region of interest" description="Disordered" evidence="1">
    <location>
        <begin position="324"/>
        <end position="351"/>
    </location>
</feature>
<keyword evidence="2" id="KW-1133">Transmembrane helix</keyword>
<evidence type="ECO:0000256" key="1">
    <source>
        <dbReference type="SAM" id="MobiDB-lite"/>
    </source>
</evidence>
<accession>A0ABS4MFG5</accession>
<dbReference type="Proteomes" id="UP001519292">
    <property type="component" value="Unassembled WGS sequence"/>
</dbReference>
<dbReference type="RefSeq" id="WP_209687150.1">
    <property type="nucleotide sequence ID" value="NZ_JAGGLU010000009.1"/>
</dbReference>
<name>A0ABS4MFG5_9LACO</name>
<evidence type="ECO:0000313" key="4">
    <source>
        <dbReference type="Proteomes" id="UP001519292"/>
    </source>
</evidence>
<keyword evidence="2" id="KW-0812">Transmembrane</keyword>
<feature type="region of interest" description="Disordered" evidence="1">
    <location>
        <begin position="231"/>
        <end position="257"/>
    </location>
</feature>
<organism evidence="3 4">
    <name type="scientific">Lactobacillus colini</name>
    <dbReference type="NCBI Taxonomy" id="1819254"/>
    <lineage>
        <taxon>Bacteria</taxon>
        <taxon>Bacillati</taxon>
        <taxon>Bacillota</taxon>
        <taxon>Bacilli</taxon>
        <taxon>Lactobacillales</taxon>
        <taxon>Lactobacillaceae</taxon>
        <taxon>Lactobacillus</taxon>
    </lineage>
</organism>
<feature type="compositionally biased region" description="Low complexity" evidence="1">
    <location>
        <begin position="334"/>
        <end position="347"/>
    </location>
</feature>
<keyword evidence="4" id="KW-1185">Reference proteome</keyword>
<evidence type="ECO:0000256" key="2">
    <source>
        <dbReference type="SAM" id="Phobius"/>
    </source>
</evidence>
<gene>
    <name evidence="3" type="ORF">J2Z60_001597</name>
</gene>
<feature type="transmembrane region" description="Helical" evidence="2">
    <location>
        <begin position="288"/>
        <end position="313"/>
    </location>
</feature>
<comment type="caution">
    <text evidence="3">The sequence shown here is derived from an EMBL/GenBank/DDBJ whole genome shotgun (WGS) entry which is preliminary data.</text>
</comment>
<dbReference type="EMBL" id="JAGGLU010000009">
    <property type="protein sequence ID" value="MBP2058418.1"/>
    <property type="molecule type" value="Genomic_DNA"/>
</dbReference>